<feature type="transmembrane region" description="Helical" evidence="1">
    <location>
        <begin position="906"/>
        <end position="926"/>
    </location>
</feature>
<dbReference type="SUPFAM" id="SSF53448">
    <property type="entry name" value="Nucleotide-diphospho-sugar transferases"/>
    <property type="match status" value="1"/>
</dbReference>
<dbReference type="InterPro" id="IPR050834">
    <property type="entry name" value="Glycosyltransf_2"/>
</dbReference>
<protein>
    <recommendedName>
        <fullName evidence="4">Glycosyltransferase family 2 protein</fullName>
    </recommendedName>
</protein>
<gene>
    <name evidence="2" type="ORF">GCM10011519_32930</name>
</gene>
<feature type="transmembrane region" description="Helical" evidence="1">
    <location>
        <begin position="698"/>
        <end position="717"/>
    </location>
</feature>
<reference evidence="2" key="1">
    <citation type="journal article" date="2014" name="Int. J. Syst. Evol. Microbiol.">
        <title>Complete genome sequence of Corynebacterium casei LMG S-19264T (=DSM 44701T), isolated from a smear-ripened cheese.</title>
        <authorList>
            <consortium name="US DOE Joint Genome Institute (JGI-PGF)"/>
            <person name="Walter F."/>
            <person name="Albersmeier A."/>
            <person name="Kalinowski J."/>
            <person name="Ruckert C."/>
        </authorList>
    </citation>
    <scope>NUCLEOTIDE SEQUENCE</scope>
    <source>
        <strain evidence="2">CGMCC 1.16067</strain>
    </source>
</reference>
<evidence type="ECO:0000256" key="1">
    <source>
        <dbReference type="SAM" id="Phobius"/>
    </source>
</evidence>
<accession>A0A917BTN4</accession>
<evidence type="ECO:0008006" key="4">
    <source>
        <dbReference type="Google" id="ProtNLM"/>
    </source>
</evidence>
<dbReference type="EMBL" id="BMKQ01000001">
    <property type="protein sequence ID" value="GGF56374.1"/>
    <property type="molecule type" value="Genomic_DNA"/>
</dbReference>
<feature type="transmembrane region" description="Helical" evidence="1">
    <location>
        <begin position="481"/>
        <end position="498"/>
    </location>
</feature>
<dbReference type="InterPro" id="IPR029044">
    <property type="entry name" value="Nucleotide-diphossugar_trans"/>
</dbReference>
<sequence length="936" mass="98769">MAALLVSHNGQRWLPDVLAAIERSTARPAALVATDTGSRDDSVQLVREAGWDVERLGADASYAEAVSSGLARAGDSEWIWLLHDDCAPEPDALEHLLAAAEEWPEAAALGPKLREWPSLRRLLEVGVTISGTGRRETGLERGEYDQGQHDDHRAVLAVNTAGMLVRREVLTEIGLDPQIPVIGTDLDFGWRVARAGHASVVVPEAVVFHVEASERAVRDTRRSHPHREARAGAIRTLMANGPGRGLPLKALLLAVGSLLRAVGFLLVRSPRESWDEVVAAAGELRPGRVRAARRERERTARLPHTDVVPLLAPRWLPLRHLLDSVGGFGTALVDIAREVVAGREVRTAHTVDLEDEGAATEPGLLGLLVRNPRFWLVLGSVVLAVVAWRAVLAGGYLQGGALLPVPDRVGHWWSTWSASTHLLGAGTAAPGPSYLLPLALAGTVLLGQTGWVVWLLFVLGVPLAALSALRFLRRIVPGRVAPLWGAVAYALLPVAAGATGQGRLGTVAAAVLLPWVATSALRLTAPDDDRRWRAVWRTTLGLGLLVAFVPPAWFLAVLLLGGLLVAGLTRDRARWRGHRWWGGPVVVAVVPLVLVLPWFLGTLGTPAAWLLEAGWTGYPAPDADTLGLLLGRAGGAGAAPVWLGAGTVVAGVLAGFRADTRPRVVAAWGVALLGAVLVAVWSHLSLALPGVDGDLRPYAGFFLLVVHAALVVAAVLAGDGLRARLGTTGKGPVELLRLPVAAVGVAAALVGIVGTAAWWVAGPGGPLERGPVEGVPSYMTQLAQADPASGVLVLEGGRRDGVTYRLLREGPLRVGDDGVVAVTEPDPRLTGVVSQLVGDPQPENARTLASYGVAYVYAPSPVSPAVSGSFDAATGFSRASSPRPVDAAWRLQDEPTLSAVDDSRAWWRPVLLALQVLAVVAVIVLATPTRASRRTR</sequence>
<name>A0A917BTN4_9ACTN</name>
<dbReference type="Gene3D" id="3.90.550.10">
    <property type="entry name" value="Spore Coat Polysaccharide Biosynthesis Protein SpsA, Chain A"/>
    <property type="match status" value="1"/>
</dbReference>
<dbReference type="Pfam" id="PF13641">
    <property type="entry name" value="Glyco_tranf_2_3"/>
    <property type="match status" value="1"/>
</dbReference>
<feature type="transmembrane region" description="Helical" evidence="1">
    <location>
        <begin position="738"/>
        <end position="761"/>
    </location>
</feature>
<reference evidence="2" key="2">
    <citation type="submission" date="2020-09" db="EMBL/GenBank/DDBJ databases">
        <authorList>
            <person name="Sun Q."/>
            <person name="Zhou Y."/>
        </authorList>
    </citation>
    <scope>NUCLEOTIDE SEQUENCE</scope>
    <source>
        <strain evidence="2">CGMCC 1.16067</strain>
    </source>
</reference>
<feature type="transmembrane region" description="Helical" evidence="1">
    <location>
        <begin position="451"/>
        <end position="469"/>
    </location>
</feature>
<dbReference type="PANTHER" id="PTHR43685">
    <property type="entry name" value="GLYCOSYLTRANSFERASE"/>
    <property type="match status" value="1"/>
</dbReference>
<dbReference type="PANTHER" id="PTHR43685:SF3">
    <property type="entry name" value="SLR2126 PROTEIN"/>
    <property type="match status" value="1"/>
</dbReference>
<comment type="caution">
    <text evidence="2">The sequence shown here is derived from an EMBL/GenBank/DDBJ whole genome shotgun (WGS) entry which is preliminary data.</text>
</comment>
<dbReference type="AlphaFoldDB" id="A0A917BTN4"/>
<proteinExistence type="predicted"/>
<evidence type="ECO:0000313" key="2">
    <source>
        <dbReference type="EMBL" id="GGF56374.1"/>
    </source>
</evidence>
<feature type="transmembrane region" description="Helical" evidence="1">
    <location>
        <begin position="639"/>
        <end position="658"/>
    </location>
</feature>
<dbReference type="Proteomes" id="UP000649179">
    <property type="component" value="Unassembled WGS sequence"/>
</dbReference>
<dbReference type="RefSeq" id="WP_188780756.1">
    <property type="nucleotide sequence ID" value="NZ_BMKQ01000001.1"/>
</dbReference>
<keyword evidence="1" id="KW-0472">Membrane</keyword>
<evidence type="ECO:0000313" key="3">
    <source>
        <dbReference type="Proteomes" id="UP000649179"/>
    </source>
</evidence>
<organism evidence="2 3">
    <name type="scientific">Marmoricola endophyticus</name>
    <dbReference type="NCBI Taxonomy" id="2040280"/>
    <lineage>
        <taxon>Bacteria</taxon>
        <taxon>Bacillati</taxon>
        <taxon>Actinomycetota</taxon>
        <taxon>Actinomycetes</taxon>
        <taxon>Propionibacteriales</taxon>
        <taxon>Nocardioidaceae</taxon>
        <taxon>Marmoricola</taxon>
    </lineage>
</organism>
<feature type="transmembrane region" description="Helical" evidence="1">
    <location>
        <begin position="665"/>
        <end position="686"/>
    </location>
</feature>
<feature type="transmembrane region" description="Helical" evidence="1">
    <location>
        <begin position="374"/>
        <end position="397"/>
    </location>
</feature>
<keyword evidence="3" id="KW-1185">Reference proteome</keyword>
<keyword evidence="1" id="KW-1133">Transmembrane helix</keyword>
<feature type="transmembrane region" description="Helical" evidence="1">
    <location>
        <begin position="540"/>
        <end position="568"/>
    </location>
</feature>
<keyword evidence="1" id="KW-0812">Transmembrane</keyword>
<feature type="transmembrane region" description="Helical" evidence="1">
    <location>
        <begin position="580"/>
        <end position="600"/>
    </location>
</feature>